<evidence type="ECO:0000313" key="3">
    <source>
        <dbReference type="EMBL" id="QBZ56778.1"/>
    </source>
</evidence>
<keyword evidence="1" id="KW-1133">Transmembrane helix</keyword>
<organism evidence="3 4">
    <name type="scientific">Pyricularia oryzae</name>
    <name type="common">Rice blast fungus</name>
    <name type="synonym">Magnaporthe oryzae</name>
    <dbReference type="NCBI Taxonomy" id="318829"/>
    <lineage>
        <taxon>Eukaryota</taxon>
        <taxon>Fungi</taxon>
        <taxon>Dikarya</taxon>
        <taxon>Ascomycota</taxon>
        <taxon>Pezizomycotina</taxon>
        <taxon>Sordariomycetes</taxon>
        <taxon>Sordariomycetidae</taxon>
        <taxon>Magnaporthales</taxon>
        <taxon>Pyriculariaceae</taxon>
        <taxon>Pyricularia</taxon>
    </lineage>
</organism>
<evidence type="ECO:0000256" key="1">
    <source>
        <dbReference type="SAM" id="Phobius"/>
    </source>
</evidence>
<keyword evidence="1" id="KW-0812">Transmembrane</keyword>
<dbReference type="AlphaFoldDB" id="A0A4P7N2U8"/>
<dbReference type="Pfam" id="PF20516">
    <property type="entry name" value="PDDEXK_12"/>
    <property type="match status" value="1"/>
</dbReference>
<dbReference type="EMBL" id="CP034205">
    <property type="protein sequence ID" value="QBZ56778.1"/>
    <property type="molecule type" value="Genomic_DNA"/>
</dbReference>
<name>A0A4P7N2U8_PYROR</name>
<gene>
    <name evidence="3" type="ORF">PoMZ_01694</name>
</gene>
<evidence type="ECO:0000259" key="2">
    <source>
        <dbReference type="Pfam" id="PF20516"/>
    </source>
</evidence>
<evidence type="ECO:0000313" key="4">
    <source>
        <dbReference type="Proteomes" id="UP000294847"/>
    </source>
</evidence>
<keyword evidence="1" id="KW-0472">Membrane</keyword>
<dbReference type="InterPro" id="IPR046797">
    <property type="entry name" value="PDDEXK_12"/>
</dbReference>
<protein>
    <recommendedName>
        <fullName evidence="2">PD-(D/E)XK nuclease-like domain-containing protein</fullName>
    </recommendedName>
</protein>
<dbReference type="Proteomes" id="UP000294847">
    <property type="component" value="Chromosome 2"/>
</dbReference>
<accession>A0A4P7N2U8</accession>
<reference evidence="3 4" key="1">
    <citation type="journal article" date="2019" name="Mol. Biol. Evol.">
        <title>Blast fungal genomes show frequent chromosomal changes, gene gains and losses, and effector gene turnover.</title>
        <authorList>
            <person name="Gomez Luciano L.B."/>
            <person name="Jason Tsai I."/>
            <person name="Chuma I."/>
            <person name="Tosa Y."/>
            <person name="Chen Y.H."/>
            <person name="Li J.Y."/>
            <person name="Li M.Y."/>
            <person name="Jade Lu M.Y."/>
            <person name="Nakayashiki H."/>
            <person name="Li W.H."/>
        </authorList>
    </citation>
    <scope>NUCLEOTIDE SEQUENCE [LARGE SCALE GENOMIC DNA]</scope>
    <source>
        <strain evidence="3">MZ5-1-6</strain>
    </source>
</reference>
<feature type="domain" description="PD-(D/E)XK nuclease-like" evidence="2">
    <location>
        <begin position="19"/>
        <end position="169"/>
    </location>
</feature>
<sequence length="174" mass="19599">MHYKNLFAPVEQTDIGGAVAERKLEKIFKIQILTAKCSNEKIFETIWNLEVYGPLFKLVITAIRGIFRHLITIAKIEPKWFPITRISPGPLISVLKSGSIRCFGNNIGGKMVDFALILDIAFIFLVIIKKYIYTSDFPANLFINQTIYNPLVLRPIGVNVETKVFAAGAEQGRI</sequence>
<proteinExistence type="predicted"/>
<feature type="transmembrane region" description="Helical" evidence="1">
    <location>
        <begin position="111"/>
        <end position="132"/>
    </location>
</feature>